<evidence type="ECO:0000256" key="1">
    <source>
        <dbReference type="SAM" id="MobiDB-lite"/>
    </source>
</evidence>
<dbReference type="AlphaFoldDB" id="A0A1L7RKP6"/>
<dbReference type="EMBL" id="LK995460">
    <property type="protein sequence ID" value="CED89958.1"/>
    <property type="molecule type" value="Genomic_DNA"/>
</dbReference>
<accession>A0A1L7RKP6</accession>
<sequence length="78" mass="7355">MRTHGESTSPGAHPASTPIAVPQGGPGPVVDAPCGAVRGVWRSIASARGDGAATGTGGPGRAVTDRAGAVADRAGAVA</sequence>
<feature type="non-terminal residue" evidence="2">
    <location>
        <position position="78"/>
    </location>
</feature>
<feature type="compositionally biased region" description="Polar residues" evidence="1">
    <location>
        <begin position="1"/>
        <end position="10"/>
    </location>
</feature>
<proteinExistence type="predicted"/>
<gene>
    <name evidence="2" type="ORF">AAM4_0063</name>
</gene>
<protein>
    <submittedName>
        <fullName evidence="2">Uncharacterized protein</fullName>
    </submittedName>
</protein>
<feature type="region of interest" description="Disordered" evidence="1">
    <location>
        <begin position="47"/>
        <end position="66"/>
    </location>
</feature>
<name>A0A1L7RKP6_9ACTO</name>
<dbReference type="RefSeq" id="WP_210578175.1">
    <property type="nucleotide sequence ID" value="NZ_LK995460.1"/>
</dbReference>
<organism evidence="2">
    <name type="scientific">Actinomyces succiniciruminis</name>
    <dbReference type="NCBI Taxonomy" id="1522002"/>
    <lineage>
        <taxon>Bacteria</taxon>
        <taxon>Bacillati</taxon>
        <taxon>Actinomycetota</taxon>
        <taxon>Actinomycetes</taxon>
        <taxon>Actinomycetales</taxon>
        <taxon>Actinomycetaceae</taxon>
        <taxon>Actinomyces</taxon>
    </lineage>
</organism>
<reference evidence="2" key="1">
    <citation type="submission" date="2014-07" db="EMBL/GenBank/DDBJ databases">
        <authorList>
            <person name="Zhang J.E."/>
            <person name="Yang H."/>
            <person name="Guo J."/>
            <person name="Deng Z."/>
            <person name="Luo H."/>
            <person name="Luo M."/>
            <person name="Zhao B."/>
        </authorList>
    </citation>
    <scope>NUCLEOTIDE SEQUENCE</scope>
    <source>
        <strain evidence="2">AM4</strain>
    </source>
</reference>
<evidence type="ECO:0000313" key="2">
    <source>
        <dbReference type="EMBL" id="CED89958.1"/>
    </source>
</evidence>
<feature type="region of interest" description="Disordered" evidence="1">
    <location>
        <begin position="1"/>
        <end position="27"/>
    </location>
</feature>